<name>A0AAN7DMG5_9FUNG</name>
<dbReference type="RefSeq" id="XP_064685346.1">
    <property type="nucleotide sequence ID" value="XM_064828144.1"/>
</dbReference>
<protein>
    <submittedName>
        <fullName evidence="2">Uncharacterized protein</fullName>
    </submittedName>
</protein>
<dbReference type="AlphaFoldDB" id="A0AAN7DMG5"/>
<dbReference type="EMBL" id="JASEJX010000012">
    <property type="protein sequence ID" value="KAK4518680.1"/>
    <property type="molecule type" value="Genomic_DNA"/>
</dbReference>
<feature type="region of interest" description="Disordered" evidence="1">
    <location>
        <begin position="150"/>
        <end position="175"/>
    </location>
</feature>
<evidence type="ECO:0000256" key="1">
    <source>
        <dbReference type="SAM" id="MobiDB-lite"/>
    </source>
</evidence>
<keyword evidence="3" id="KW-1185">Reference proteome</keyword>
<accession>A0AAN7DMG5</accession>
<feature type="compositionally biased region" description="Low complexity" evidence="1">
    <location>
        <begin position="154"/>
        <end position="166"/>
    </location>
</feature>
<sequence length="288" mass="32547">MLTRGPAACVILDLIPTPENRALAKRSLNSSFFDVVLTGAKHAVPFPIAKNLVQKNPHKYKTYPDTPPSSPQLTPTLSPSQSPPPMFESKSESKADSSPMSKLTLLVNERLGLTFVTLIDQHDKVIADTPAENIKANNKGVDRVMQERDTVDKNNQTASNNATTSQDTKPNSKPRNLITALRDNQSTIIRIAKALFMRRHKCGNTHRLVYATDQFIYDVLDKHIPISRIWTLDKLVKALKDDEDHFQGYDQMTSMRNIRLLCMVKERCQSRTVKKVLFHSMPNLCTYF</sequence>
<gene>
    <name evidence="2" type="ORF">ATC70_008902</name>
</gene>
<organism evidence="2 3">
    <name type="scientific">Mucor velutinosus</name>
    <dbReference type="NCBI Taxonomy" id="708070"/>
    <lineage>
        <taxon>Eukaryota</taxon>
        <taxon>Fungi</taxon>
        <taxon>Fungi incertae sedis</taxon>
        <taxon>Mucoromycota</taxon>
        <taxon>Mucoromycotina</taxon>
        <taxon>Mucoromycetes</taxon>
        <taxon>Mucorales</taxon>
        <taxon>Mucorineae</taxon>
        <taxon>Mucoraceae</taxon>
        <taxon>Mucor</taxon>
    </lineage>
</organism>
<dbReference type="Proteomes" id="UP001304243">
    <property type="component" value="Unassembled WGS sequence"/>
</dbReference>
<dbReference type="GeneID" id="89952588"/>
<feature type="region of interest" description="Disordered" evidence="1">
    <location>
        <begin position="58"/>
        <end position="100"/>
    </location>
</feature>
<comment type="caution">
    <text evidence="2">The sequence shown here is derived from an EMBL/GenBank/DDBJ whole genome shotgun (WGS) entry which is preliminary data.</text>
</comment>
<proteinExistence type="predicted"/>
<feature type="compositionally biased region" description="Low complexity" evidence="1">
    <location>
        <begin position="71"/>
        <end position="80"/>
    </location>
</feature>
<reference evidence="2 3" key="1">
    <citation type="submission" date="2022-11" db="EMBL/GenBank/DDBJ databases">
        <title>Mucor velutinosus strain NIH1002 WGS.</title>
        <authorList>
            <person name="Subramanian P."/>
            <person name="Mullikin J.C."/>
            <person name="Segre J.A."/>
            <person name="Zelazny A.M."/>
        </authorList>
    </citation>
    <scope>NUCLEOTIDE SEQUENCE [LARGE SCALE GENOMIC DNA]</scope>
    <source>
        <strain evidence="2 3">NIH1002</strain>
    </source>
</reference>
<evidence type="ECO:0000313" key="2">
    <source>
        <dbReference type="EMBL" id="KAK4518680.1"/>
    </source>
</evidence>
<evidence type="ECO:0000313" key="3">
    <source>
        <dbReference type="Proteomes" id="UP001304243"/>
    </source>
</evidence>